<evidence type="ECO:0000313" key="2">
    <source>
        <dbReference type="EMBL" id="MPC10137.1"/>
    </source>
</evidence>
<name>A0A5B7CKL9_PORTR</name>
<reference evidence="2 3" key="1">
    <citation type="submission" date="2019-05" db="EMBL/GenBank/DDBJ databases">
        <title>Another draft genome of Portunus trituberculatus and its Hox gene families provides insights of decapod evolution.</title>
        <authorList>
            <person name="Jeong J.-H."/>
            <person name="Song I."/>
            <person name="Kim S."/>
            <person name="Choi T."/>
            <person name="Kim D."/>
            <person name="Ryu S."/>
            <person name="Kim W."/>
        </authorList>
    </citation>
    <scope>NUCLEOTIDE SEQUENCE [LARGE SCALE GENOMIC DNA]</scope>
    <source>
        <tissue evidence="2">Muscle</tissue>
    </source>
</reference>
<keyword evidence="3" id="KW-1185">Reference proteome</keyword>
<feature type="compositionally biased region" description="Basic residues" evidence="1">
    <location>
        <begin position="85"/>
        <end position="95"/>
    </location>
</feature>
<gene>
    <name evidence="2" type="ORF">E2C01_002765</name>
</gene>
<comment type="caution">
    <text evidence="2">The sequence shown here is derived from an EMBL/GenBank/DDBJ whole genome shotgun (WGS) entry which is preliminary data.</text>
</comment>
<feature type="compositionally biased region" description="Basic and acidic residues" evidence="1">
    <location>
        <begin position="62"/>
        <end position="73"/>
    </location>
</feature>
<organism evidence="2 3">
    <name type="scientific">Portunus trituberculatus</name>
    <name type="common">Swimming crab</name>
    <name type="synonym">Neptunus trituberculatus</name>
    <dbReference type="NCBI Taxonomy" id="210409"/>
    <lineage>
        <taxon>Eukaryota</taxon>
        <taxon>Metazoa</taxon>
        <taxon>Ecdysozoa</taxon>
        <taxon>Arthropoda</taxon>
        <taxon>Crustacea</taxon>
        <taxon>Multicrustacea</taxon>
        <taxon>Malacostraca</taxon>
        <taxon>Eumalacostraca</taxon>
        <taxon>Eucarida</taxon>
        <taxon>Decapoda</taxon>
        <taxon>Pleocyemata</taxon>
        <taxon>Brachyura</taxon>
        <taxon>Eubrachyura</taxon>
        <taxon>Portunoidea</taxon>
        <taxon>Portunidae</taxon>
        <taxon>Portuninae</taxon>
        <taxon>Portunus</taxon>
    </lineage>
</organism>
<sequence>MIPHRHGEQHFSFIPKHVTSITTTTTFTSLPVGEECWCLSSQELGSECLLVSWPAYIPRSRGEERGRCRESNPAEKGASRNSLNKNKRRDKMLMS</sequence>
<evidence type="ECO:0000256" key="1">
    <source>
        <dbReference type="SAM" id="MobiDB-lite"/>
    </source>
</evidence>
<accession>A0A5B7CKL9</accession>
<feature type="region of interest" description="Disordered" evidence="1">
    <location>
        <begin position="62"/>
        <end position="95"/>
    </location>
</feature>
<dbReference type="Proteomes" id="UP000324222">
    <property type="component" value="Unassembled WGS sequence"/>
</dbReference>
<protein>
    <submittedName>
        <fullName evidence="2">Uncharacterized protein</fullName>
    </submittedName>
</protein>
<evidence type="ECO:0000313" key="3">
    <source>
        <dbReference type="Proteomes" id="UP000324222"/>
    </source>
</evidence>
<proteinExistence type="predicted"/>
<dbReference type="EMBL" id="VSRR010000102">
    <property type="protein sequence ID" value="MPC10137.1"/>
    <property type="molecule type" value="Genomic_DNA"/>
</dbReference>
<dbReference type="AlphaFoldDB" id="A0A5B7CKL9"/>